<reference evidence="3" key="2">
    <citation type="journal article" date="2022" name="Syst. Appl. Microbiol.">
        <title>Physiological and genomic characterisation of Luteimonas fraxinea sp. nov., a bacterial species associated with trees tolerant to ash dieback.</title>
        <authorList>
            <person name="Ulrich K."/>
            <person name="Becker R."/>
            <person name="Behrendt U."/>
            <person name="Kube M."/>
            <person name="Schneck V."/>
            <person name="Ulrich A."/>
        </authorList>
    </citation>
    <scope>NUCLEOTIDE SEQUENCE</scope>
    <source>
        <strain evidence="3">A1P009</strain>
    </source>
</reference>
<dbReference type="InterPro" id="IPR053135">
    <property type="entry name" value="AKR2_Oxidoreductase"/>
</dbReference>
<dbReference type="PANTHER" id="PTHR43312:SF1">
    <property type="entry name" value="NADP-DEPENDENT OXIDOREDUCTASE DOMAIN-CONTAINING PROTEIN"/>
    <property type="match status" value="1"/>
</dbReference>
<feature type="signal peptide" evidence="1">
    <location>
        <begin position="1"/>
        <end position="26"/>
    </location>
</feature>
<accession>A0ABS8UI98</accession>
<comment type="caution">
    <text evidence="3">The sequence shown here is derived from an EMBL/GenBank/DDBJ whole genome shotgun (WGS) entry which is preliminary data.</text>
</comment>
<reference evidence="3" key="1">
    <citation type="submission" date="2021-12" db="EMBL/GenBank/DDBJ databases">
        <authorList>
            <person name="Ulrich A."/>
        </authorList>
    </citation>
    <scope>NUCLEOTIDE SEQUENCE</scope>
    <source>
        <strain evidence="3">A1P009</strain>
    </source>
</reference>
<dbReference type="InterPro" id="IPR023210">
    <property type="entry name" value="NADP_OxRdtase_dom"/>
</dbReference>
<keyword evidence="4" id="KW-1185">Reference proteome</keyword>
<dbReference type="EMBL" id="JAJQKU010000006">
    <property type="protein sequence ID" value="MCD9098486.1"/>
    <property type="molecule type" value="Genomic_DNA"/>
</dbReference>
<proteinExistence type="predicted"/>
<keyword evidence="1" id="KW-0732">Signal</keyword>
<dbReference type="InterPro" id="IPR006311">
    <property type="entry name" value="TAT_signal"/>
</dbReference>
<dbReference type="CDD" id="cd19095">
    <property type="entry name" value="AKR_PA4992-like"/>
    <property type="match status" value="1"/>
</dbReference>
<evidence type="ECO:0000259" key="2">
    <source>
        <dbReference type="Pfam" id="PF00248"/>
    </source>
</evidence>
<gene>
    <name evidence="3" type="ORF">LTT95_16230</name>
</gene>
<evidence type="ECO:0000313" key="3">
    <source>
        <dbReference type="EMBL" id="MCD9098486.1"/>
    </source>
</evidence>
<organism evidence="3 4">
    <name type="scientific">Luteimonas fraxinea</name>
    <dbReference type="NCBI Taxonomy" id="2901869"/>
    <lineage>
        <taxon>Bacteria</taxon>
        <taxon>Pseudomonadati</taxon>
        <taxon>Pseudomonadota</taxon>
        <taxon>Gammaproteobacteria</taxon>
        <taxon>Lysobacterales</taxon>
        <taxon>Lysobacteraceae</taxon>
        <taxon>Luteimonas</taxon>
    </lineage>
</organism>
<dbReference type="Proteomes" id="UP001430360">
    <property type="component" value="Unassembled WGS sequence"/>
</dbReference>
<dbReference type="SUPFAM" id="SSF51430">
    <property type="entry name" value="NAD(P)-linked oxidoreductase"/>
    <property type="match status" value="1"/>
</dbReference>
<dbReference type="PROSITE" id="PS51318">
    <property type="entry name" value="TAT"/>
    <property type="match status" value="1"/>
</dbReference>
<dbReference type="Gene3D" id="3.20.20.100">
    <property type="entry name" value="NADP-dependent oxidoreductase domain"/>
    <property type="match status" value="1"/>
</dbReference>
<evidence type="ECO:0000313" key="4">
    <source>
        <dbReference type="Proteomes" id="UP001430360"/>
    </source>
</evidence>
<feature type="chain" id="PRO_5045247522" evidence="1">
    <location>
        <begin position="27"/>
        <end position="316"/>
    </location>
</feature>
<dbReference type="Pfam" id="PF00248">
    <property type="entry name" value="Aldo_ket_red"/>
    <property type="match status" value="1"/>
</dbReference>
<sequence length="316" mass="33673">MVTRRDALKLSLGAGLSLALPGTLFAATPAPLLTRPIPSSGQRIPVVGLGSSATFSSTARDDASALNEVLRALVDQGGAVFDTAPSYGASEEVAGKAVQDLGIADRVFWATKVNVAGREADAKADPAAARAQIEASFSRLGRDTIDLIQVHNLGDVPTQLGILKELKEAKRVRYIGVTSTSKPAYPKLIETMRNEPLDFIGVDYAIDNRDVEETILPLAAERGIGVLVYAPFGRTRLWRRVGETPVPDWAAEFDAATWGQFFLKFVLSHPAVTCATPATSRASNLIDNLGAGRGRLPDTAQRERMAKLIEALPAAS</sequence>
<evidence type="ECO:0000256" key="1">
    <source>
        <dbReference type="SAM" id="SignalP"/>
    </source>
</evidence>
<dbReference type="PANTHER" id="PTHR43312">
    <property type="entry name" value="D-THREO-ALDOSE 1-DEHYDROGENASE"/>
    <property type="match status" value="1"/>
</dbReference>
<name>A0ABS8UI98_9GAMM</name>
<feature type="domain" description="NADP-dependent oxidoreductase" evidence="2">
    <location>
        <begin position="47"/>
        <end position="298"/>
    </location>
</feature>
<protein>
    <submittedName>
        <fullName evidence="3">Aldo/keto reductase</fullName>
    </submittedName>
</protein>
<dbReference type="RefSeq" id="WP_232137792.1">
    <property type="nucleotide sequence ID" value="NZ_CP089507.1"/>
</dbReference>
<dbReference type="InterPro" id="IPR036812">
    <property type="entry name" value="NAD(P)_OxRdtase_dom_sf"/>
</dbReference>